<dbReference type="PROSITE" id="PS50181">
    <property type="entry name" value="FBOX"/>
    <property type="match status" value="1"/>
</dbReference>
<sequence length="453" mass="51690">MTPDTKTRSKTYLKNSKTSRKNSKTYQKNSQTYLKNSQTHLKNSQTHPKELKDLPKDLKDLPTDLFPDIADVLDVASLLKVRQVSRAFQSVAQRRFTRYIAPRLDDIVVSNTNDGLELLRSICHIPSCRQRIRCIEVIGVRQVIYSLRGDRTSLLDFEVSETAKSLWTEIFTLLKDAPNLGSVKLGSRENVSSHGATLAFGGRQLLRMAPRWRRRRRRTGGVRGLTVHNGIVLRHLGCSMAGCMVTMTESGFNLSKVRITIQESPFPDDGQYHTIQTPPREGWQDVLMQCFDYATLNAWDFQLGLDKSLPILPALPLFCVGTKRHGEYELFRDHDFEYRWRNDRCAPRSHCSSCSVLTRPLSTLHFRHLKSVAIDPELLATLQHMPLLEPLAMRQIGLLTGSWTQVLHTLRDLPLHRCELADLLQARSPGKRALIDPLHVPKHCNIEGPDYQK</sequence>
<dbReference type="InterPro" id="IPR036047">
    <property type="entry name" value="F-box-like_dom_sf"/>
</dbReference>
<name>A0A6A6VNR2_9PLEO</name>
<dbReference type="InterPro" id="IPR001810">
    <property type="entry name" value="F-box_dom"/>
</dbReference>
<gene>
    <name evidence="3" type="ORF">M011DRAFT_455246</name>
</gene>
<feature type="compositionally biased region" description="Polar residues" evidence="1">
    <location>
        <begin position="26"/>
        <end position="46"/>
    </location>
</feature>
<proteinExistence type="predicted"/>
<keyword evidence="4" id="KW-1185">Reference proteome</keyword>
<dbReference type="SUPFAM" id="SSF81383">
    <property type="entry name" value="F-box domain"/>
    <property type="match status" value="1"/>
</dbReference>
<dbReference type="Proteomes" id="UP000799440">
    <property type="component" value="Unassembled WGS sequence"/>
</dbReference>
<evidence type="ECO:0000259" key="2">
    <source>
        <dbReference type="PROSITE" id="PS50181"/>
    </source>
</evidence>
<reference evidence="3" key="1">
    <citation type="journal article" date="2020" name="Stud. Mycol.">
        <title>101 Dothideomycetes genomes: a test case for predicting lifestyles and emergence of pathogens.</title>
        <authorList>
            <person name="Haridas S."/>
            <person name="Albert R."/>
            <person name="Binder M."/>
            <person name="Bloem J."/>
            <person name="Labutti K."/>
            <person name="Salamov A."/>
            <person name="Andreopoulos B."/>
            <person name="Baker S."/>
            <person name="Barry K."/>
            <person name="Bills G."/>
            <person name="Bluhm B."/>
            <person name="Cannon C."/>
            <person name="Castanera R."/>
            <person name="Culley D."/>
            <person name="Daum C."/>
            <person name="Ezra D."/>
            <person name="Gonzalez J."/>
            <person name="Henrissat B."/>
            <person name="Kuo A."/>
            <person name="Liang C."/>
            <person name="Lipzen A."/>
            <person name="Lutzoni F."/>
            <person name="Magnuson J."/>
            <person name="Mondo S."/>
            <person name="Nolan M."/>
            <person name="Ohm R."/>
            <person name="Pangilinan J."/>
            <person name="Park H.-J."/>
            <person name="Ramirez L."/>
            <person name="Alfaro M."/>
            <person name="Sun H."/>
            <person name="Tritt A."/>
            <person name="Yoshinaga Y."/>
            <person name="Zwiers L.-H."/>
            <person name="Turgeon B."/>
            <person name="Goodwin S."/>
            <person name="Spatafora J."/>
            <person name="Crous P."/>
            <person name="Grigoriev I."/>
        </authorList>
    </citation>
    <scope>NUCLEOTIDE SEQUENCE</scope>
    <source>
        <strain evidence="3">CBS 119925</strain>
    </source>
</reference>
<feature type="domain" description="F-box" evidence="2">
    <location>
        <begin position="55"/>
        <end position="99"/>
    </location>
</feature>
<dbReference type="OrthoDB" id="3812706at2759"/>
<dbReference type="EMBL" id="MU006562">
    <property type="protein sequence ID" value="KAF2751200.1"/>
    <property type="molecule type" value="Genomic_DNA"/>
</dbReference>
<evidence type="ECO:0000313" key="3">
    <source>
        <dbReference type="EMBL" id="KAF2751200.1"/>
    </source>
</evidence>
<organism evidence="3 4">
    <name type="scientific">Sporormia fimetaria CBS 119925</name>
    <dbReference type="NCBI Taxonomy" id="1340428"/>
    <lineage>
        <taxon>Eukaryota</taxon>
        <taxon>Fungi</taxon>
        <taxon>Dikarya</taxon>
        <taxon>Ascomycota</taxon>
        <taxon>Pezizomycotina</taxon>
        <taxon>Dothideomycetes</taxon>
        <taxon>Pleosporomycetidae</taxon>
        <taxon>Pleosporales</taxon>
        <taxon>Sporormiaceae</taxon>
        <taxon>Sporormia</taxon>
    </lineage>
</organism>
<evidence type="ECO:0000256" key="1">
    <source>
        <dbReference type="SAM" id="MobiDB-lite"/>
    </source>
</evidence>
<protein>
    <recommendedName>
        <fullName evidence="2">F-box domain-containing protein</fullName>
    </recommendedName>
</protein>
<accession>A0A6A6VNR2</accession>
<evidence type="ECO:0000313" key="4">
    <source>
        <dbReference type="Proteomes" id="UP000799440"/>
    </source>
</evidence>
<dbReference type="AlphaFoldDB" id="A0A6A6VNR2"/>
<feature type="region of interest" description="Disordered" evidence="1">
    <location>
        <begin position="1"/>
        <end position="54"/>
    </location>
</feature>